<comment type="caution">
    <text evidence="1">The sequence shown here is derived from an EMBL/GenBank/DDBJ whole genome shotgun (WGS) entry which is preliminary data.</text>
</comment>
<dbReference type="RefSeq" id="WP_078181742.1">
    <property type="nucleotide sequence ID" value="NZ_MUAL01000078.1"/>
</dbReference>
<protein>
    <submittedName>
        <fullName evidence="1">Uncharacterized protein</fullName>
    </submittedName>
</protein>
<organism evidence="1 2">
    <name type="scientific">Bacillus cereus</name>
    <dbReference type="NCBI Taxonomy" id="1396"/>
    <lineage>
        <taxon>Bacteria</taxon>
        <taxon>Bacillati</taxon>
        <taxon>Bacillota</taxon>
        <taxon>Bacilli</taxon>
        <taxon>Bacillales</taxon>
        <taxon>Bacillaceae</taxon>
        <taxon>Bacillus</taxon>
        <taxon>Bacillus cereus group</taxon>
    </lineage>
</organism>
<gene>
    <name evidence="1" type="ORF">BW892_23615</name>
</gene>
<dbReference type="AlphaFoldDB" id="A0A1S9UGX1"/>
<evidence type="ECO:0000313" key="1">
    <source>
        <dbReference type="EMBL" id="OOR21496.1"/>
    </source>
</evidence>
<reference evidence="1 2" key="1">
    <citation type="submission" date="2017-01" db="EMBL/GenBank/DDBJ databases">
        <title>Bacillus cereus isolates.</title>
        <authorList>
            <person name="Beno S.M."/>
        </authorList>
    </citation>
    <scope>NUCLEOTIDE SEQUENCE [LARGE SCALE GENOMIC DNA]</scope>
    <source>
        <strain evidence="1 2">FSL M7-1219</strain>
    </source>
</reference>
<dbReference type="Proteomes" id="UP000191124">
    <property type="component" value="Unassembled WGS sequence"/>
</dbReference>
<dbReference type="EMBL" id="MUAL01000078">
    <property type="protein sequence ID" value="OOR21496.1"/>
    <property type="molecule type" value="Genomic_DNA"/>
</dbReference>
<proteinExistence type="predicted"/>
<name>A0A1S9UGX1_BACCE</name>
<sequence length="178" mass="20495">MEKCFTVKEVAALMGYKNEETIKRKIKDGMFPKAFQNSRKEGWKIPASDVAALTGSSLTKVQDKKKSQSSDYNKSELVKLAYQVTTLTSPSEEVHKVLISLPLERVLEICLIIRQQSRPIDEPYKFVKAAKTKNWMPDPIINGEKKRLVDLTQRDYESLTLKEQRTGTIPLYNWLEQE</sequence>
<evidence type="ECO:0000313" key="2">
    <source>
        <dbReference type="Proteomes" id="UP000191124"/>
    </source>
</evidence>
<accession>A0A1S9UGX1</accession>